<feature type="compositionally biased region" description="Basic and acidic residues" evidence="19">
    <location>
        <begin position="129"/>
        <end position="142"/>
    </location>
</feature>
<evidence type="ECO:0000313" key="20">
    <source>
        <dbReference type="EMBL" id="KYK55064.1"/>
    </source>
</evidence>
<dbReference type="PANTHER" id="PTHR28216">
    <property type="entry name" value="DASH COMPLEX SUBUNIT DUO1"/>
    <property type="match status" value="1"/>
</dbReference>
<feature type="compositionally biased region" description="Basic and acidic residues" evidence="19">
    <location>
        <begin position="37"/>
        <end position="48"/>
    </location>
</feature>
<proteinExistence type="inferred from homology"/>
<protein>
    <recommendedName>
        <fullName evidence="17">DASH complex subunit DUO1</fullName>
    </recommendedName>
    <alternativeName>
        <fullName evidence="18">Outer kinetochore protein DUO1</fullName>
    </alternativeName>
</protein>
<evidence type="ECO:0000256" key="10">
    <source>
        <dbReference type="ARBA" id="ARBA00022829"/>
    </source>
</evidence>
<feature type="compositionally biased region" description="Low complexity" evidence="19">
    <location>
        <begin position="165"/>
        <end position="214"/>
    </location>
</feature>
<evidence type="ECO:0000256" key="19">
    <source>
        <dbReference type="SAM" id="MobiDB-lite"/>
    </source>
</evidence>
<name>A0A151GDB9_DRECN</name>
<keyword evidence="16" id="KW-0137">Centromere</keyword>
<dbReference type="STRING" id="98403.A0A151GDB9"/>
<comment type="caution">
    <text evidence="20">The sequence shown here is derived from an EMBL/GenBank/DDBJ whole genome shotgun (WGS) entry which is preliminary data.</text>
</comment>
<dbReference type="EMBL" id="LAYC01000003">
    <property type="protein sequence ID" value="KYK55064.1"/>
    <property type="molecule type" value="Genomic_DNA"/>
</dbReference>
<evidence type="ECO:0000256" key="9">
    <source>
        <dbReference type="ARBA" id="ARBA00022776"/>
    </source>
</evidence>
<gene>
    <name evidence="20" type="ORF">DCS_07025</name>
</gene>
<comment type="subcellular location">
    <subcellularLocation>
        <location evidence="3">Chromosome</location>
        <location evidence="3">Centromere</location>
        <location evidence="3">Kinetochore</location>
    </subcellularLocation>
    <subcellularLocation>
        <location evidence="2">Cytoplasm</location>
        <location evidence="2">Cytoskeleton</location>
        <location evidence="2">Spindle</location>
    </subcellularLocation>
    <subcellularLocation>
        <location evidence="1">Nucleus</location>
    </subcellularLocation>
</comment>
<feature type="compositionally biased region" description="Basic and acidic residues" evidence="19">
    <location>
        <begin position="148"/>
        <end position="162"/>
    </location>
</feature>
<keyword evidence="12" id="KW-0175">Coiled coil</keyword>
<keyword evidence="8" id="KW-0493">Microtubule</keyword>
<accession>A0A151GDB9</accession>
<evidence type="ECO:0000313" key="21">
    <source>
        <dbReference type="Proteomes" id="UP000076580"/>
    </source>
</evidence>
<dbReference type="GO" id="GO:0072686">
    <property type="term" value="C:mitotic spindle"/>
    <property type="evidence" value="ECO:0007669"/>
    <property type="project" value="InterPro"/>
</dbReference>
<organism evidence="20 21">
    <name type="scientific">Drechmeria coniospora</name>
    <name type="common">Nematophagous fungus</name>
    <name type="synonym">Meria coniospora</name>
    <dbReference type="NCBI Taxonomy" id="98403"/>
    <lineage>
        <taxon>Eukaryota</taxon>
        <taxon>Fungi</taxon>
        <taxon>Dikarya</taxon>
        <taxon>Ascomycota</taxon>
        <taxon>Pezizomycotina</taxon>
        <taxon>Sordariomycetes</taxon>
        <taxon>Hypocreomycetidae</taxon>
        <taxon>Hypocreales</taxon>
        <taxon>Ophiocordycipitaceae</taxon>
        <taxon>Drechmeria</taxon>
    </lineage>
</organism>
<dbReference type="AlphaFoldDB" id="A0A151GDB9"/>
<evidence type="ECO:0000256" key="7">
    <source>
        <dbReference type="ARBA" id="ARBA00022618"/>
    </source>
</evidence>
<dbReference type="Proteomes" id="UP000076580">
    <property type="component" value="Chromosome 03"/>
</dbReference>
<dbReference type="RefSeq" id="XP_040654416.1">
    <property type="nucleotide sequence ID" value="XM_040804312.1"/>
</dbReference>
<dbReference type="GO" id="GO:0042729">
    <property type="term" value="C:DASH complex"/>
    <property type="evidence" value="ECO:0007669"/>
    <property type="project" value="InterPro"/>
</dbReference>
<dbReference type="Pfam" id="PF08651">
    <property type="entry name" value="DASH_Duo1"/>
    <property type="match status" value="1"/>
</dbReference>
<evidence type="ECO:0000256" key="4">
    <source>
        <dbReference type="ARBA" id="ARBA00005366"/>
    </source>
</evidence>
<dbReference type="InterPro" id="IPR013960">
    <property type="entry name" value="DASH_Duo1"/>
</dbReference>
<feature type="region of interest" description="Disordered" evidence="19">
    <location>
        <begin position="1"/>
        <end position="48"/>
    </location>
</feature>
<evidence type="ECO:0000256" key="18">
    <source>
        <dbReference type="ARBA" id="ARBA00044358"/>
    </source>
</evidence>
<evidence type="ECO:0000256" key="14">
    <source>
        <dbReference type="ARBA" id="ARBA00023242"/>
    </source>
</evidence>
<feature type="region of interest" description="Disordered" evidence="19">
    <location>
        <begin position="127"/>
        <end position="232"/>
    </location>
</feature>
<keyword evidence="7" id="KW-0132">Cell division</keyword>
<reference evidence="20 21" key="1">
    <citation type="journal article" date="2016" name="Sci. Rep.">
        <title>Insights into Adaptations to a Near-Obligate Nematode Endoparasitic Lifestyle from the Finished Genome of Drechmeria coniospora.</title>
        <authorList>
            <person name="Zhang L."/>
            <person name="Zhou Z."/>
            <person name="Guo Q."/>
            <person name="Fokkens L."/>
            <person name="Miskei M."/>
            <person name="Pocsi I."/>
            <person name="Zhang W."/>
            <person name="Chen M."/>
            <person name="Wang L."/>
            <person name="Sun Y."/>
            <person name="Donzelli B.G."/>
            <person name="Gibson D.M."/>
            <person name="Nelson D.R."/>
            <person name="Luo J.G."/>
            <person name="Rep M."/>
            <person name="Liu H."/>
            <person name="Yang S."/>
            <person name="Wang J."/>
            <person name="Krasnoff S.B."/>
            <person name="Xu Y."/>
            <person name="Molnar I."/>
            <person name="Lin M."/>
        </authorList>
    </citation>
    <scope>NUCLEOTIDE SEQUENCE [LARGE SCALE GENOMIC DNA]</scope>
    <source>
        <strain evidence="20 21">ARSEF 6962</strain>
    </source>
</reference>
<evidence type="ECO:0000256" key="16">
    <source>
        <dbReference type="ARBA" id="ARBA00023328"/>
    </source>
</evidence>
<evidence type="ECO:0000256" key="6">
    <source>
        <dbReference type="ARBA" id="ARBA00022490"/>
    </source>
</evidence>
<evidence type="ECO:0000256" key="11">
    <source>
        <dbReference type="ARBA" id="ARBA00022838"/>
    </source>
</evidence>
<keyword evidence="21" id="KW-1185">Reference proteome</keyword>
<dbReference type="GO" id="GO:0007059">
    <property type="term" value="P:chromosome segregation"/>
    <property type="evidence" value="ECO:0007669"/>
    <property type="project" value="UniProtKB-KW"/>
</dbReference>
<evidence type="ECO:0000256" key="8">
    <source>
        <dbReference type="ARBA" id="ARBA00022701"/>
    </source>
</evidence>
<keyword evidence="5" id="KW-0158">Chromosome</keyword>
<evidence type="ECO:0000256" key="12">
    <source>
        <dbReference type="ARBA" id="ARBA00023054"/>
    </source>
</evidence>
<comment type="similarity">
    <text evidence="4">Belongs to the DASH complex DUO1 family.</text>
</comment>
<dbReference type="PANTHER" id="PTHR28216:SF1">
    <property type="entry name" value="DASH COMPLEX SUBUNIT DUO1"/>
    <property type="match status" value="1"/>
</dbReference>
<evidence type="ECO:0000256" key="2">
    <source>
        <dbReference type="ARBA" id="ARBA00004186"/>
    </source>
</evidence>
<keyword evidence="11" id="KW-0995">Kinetochore</keyword>
<dbReference type="GeneID" id="63719668"/>
<dbReference type="InParanoid" id="A0A151GDB9"/>
<keyword evidence="13" id="KW-0206">Cytoskeleton</keyword>
<dbReference type="GO" id="GO:0051301">
    <property type="term" value="P:cell division"/>
    <property type="evidence" value="ECO:0007669"/>
    <property type="project" value="UniProtKB-KW"/>
</dbReference>
<keyword evidence="10" id="KW-0159">Chromosome partition</keyword>
<evidence type="ECO:0000256" key="5">
    <source>
        <dbReference type="ARBA" id="ARBA00022454"/>
    </source>
</evidence>
<keyword evidence="14" id="KW-0539">Nucleus</keyword>
<evidence type="ECO:0000256" key="17">
    <source>
        <dbReference type="ARBA" id="ARBA00044152"/>
    </source>
</evidence>
<keyword evidence="6" id="KW-0963">Cytoplasm</keyword>
<dbReference type="GO" id="GO:0005874">
    <property type="term" value="C:microtubule"/>
    <property type="evidence" value="ECO:0007669"/>
    <property type="project" value="UniProtKB-KW"/>
</dbReference>
<sequence>MEHTVTESDVWASPSQDDHRDAHPKTPKTPMTPKTPAARDGRVEPVDRDEALRMELEGVRTINKSIEGVLATLGRTGGNMEVVSKTVANTSTLLNTWTRMLSQTEHNQRLVLNPSWQGATEDVVEQEAEALRKHREAERKAAEEEERREEVRRRREEGEARRRLGTSSSSRVSKVASGVRGAASGSRVRSRGVAASTYSSASSGRFGTSSSRGTSGIGRGAGSARGRSRAAK</sequence>
<dbReference type="GO" id="GO:0000278">
    <property type="term" value="P:mitotic cell cycle"/>
    <property type="evidence" value="ECO:0007669"/>
    <property type="project" value="InterPro"/>
</dbReference>
<evidence type="ECO:0000256" key="15">
    <source>
        <dbReference type="ARBA" id="ARBA00023306"/>
    </source>
</evidence>
<keyword evidence="15" id="KW-0131">Cell cycle</keyword>
<evidence type="ECO:0000256" key="3">
    <source>
        <dbReference type="ARBA" id="ARBA00004629"/>
    </source>
</evidence>
<evidence type="ECO:0000256" key="1">
    <source>
        <dbReference type="ARBA" id="ARBA00004123"/>
    </source>
</evidence>
<keyword evidence="9" id="KW-0498">Mitosis</keyword>
<evidence type="ECO:0000256" key="13">
    <source>
        <dbReference type="ARBA" id="ARBA00023212"/>
    </source>
</evidence>